<reference evidence="1 2" key="1">
    <citation type="submission" date="2020-08" db="EMBL/GenBank/DDBJ databases">
        <title>Genomic Encyclopedia of Type Strains, Phase IV (KMG-IV): sequencing the most valuable type-strain genomes for metagenomic binning, comparative biology and taxonomic classification.</title>
        <authorList>
            <person name="Goeker M."/>
        </authorList>
    </citation>
    <scope>NUCLEOTIDE SEQUENCE [LARGE SCALE GENOMIC DNA]</scope>
    <source>
        <strain evidence="1 2">DSM 102255</strain>
    </source>
</reference>
<dbReference type="AlphaFoldDB" id="A0A841IZD8"/>
<gene>
    <name evidence="1" type="ORF">FHS92_001752</name>
</gene>
<dbReference type="Proteomes" id="UP000552700">
    <property type="component" value="Unassembled WGS sequence"/>
</dbReference>
<organism evidence="1 2">
    <name type="scientific">Sphingobium subterraneum</name>
    <dbReference type="NCBI Taxonomy" id="627688"/>
    <lineage>
        <taxon>Bacteria</taxon>
        <taxon>Pseudomonadati</taxon>
        <taxon>Pseudomonadota</taxon>
        <taxon>Alphaproteobacteria</taxon>
        <taxon>Sphingomonadales</taxon>
        <taxon>Sphingomonadaceae</taxon>
        <taxon>Sphingobium</taxon>
    </lineage>
</organism>
<comment type="caution">
    <text evidence="1">The sequence shown here is derived from an EMBL/GenBank/DDBJ whole genome shotgun (WGS) entry which is preliminary data.</text>
</comment>
<sequence>MTLLDLRNLANSGVELIERAFPRVGQLDLGESDVVEPDFAGIYDRTKADNDPAFDEAANALLARRFRQSDFLGKVRKGDPSILPQNMEYFSIKIVQIGCCFHHIHMIGLHFLNKEANLHQKSPDQRKFMNAENLPRWRVTARLCERHKARIAARCGGVDGGRNFLK</sequence>
<name>A0A841IZD8_9SPHN</name>
<proteinExistence type="predicted"/>
<accession>A0A841IZD8</accession>
<keyword evidence="2" id="KW-1185">Reference proteome</keyword>
<evidence type="ECO:0000313" key="1">
    <source>
        <dbReference type="EMBL" id="MBB6124023.1"/>
    </source>
</evidence>
<evidence type="ECO:0000313" key="2">
    <source>
        <dbReference type="Proteomes" id="UP000552700"/>
    </source>
</evidence>
<dbReference type="EMBL" id="JACIJP010000002">
    <property type="protein sequence ID" value="MBB6124023.1"/>
    <property type="molecule type" value="Genomic_DNA"/>
</dbReference>
<protein>
    <submittedName>
        <fullName evidence="1">Uncharacterized protein</fullName>
    </submittedName>
</protein>